<dbReference type="PANTHER" id="PTHR21310:SF55">
    <property type="entry name" value="AMINOGLYCOSIDE PHOSPHOTRANSFERASE DOMAIN-CONTAINING PROTEIN"/>
    <property type="match status" value="1"/>
</dbReference>
<dbReference type="PANTHER" id="PTHR21310">
    <property type="entry name" value="AMINOGLYCOSIDE PHOSPHOTRANSFERASE-RELATED-RELATED"/>
    <property type="match status" value="1"/>
</dbReference>
<dbReference type="InterPro" id="IPR002575">
    <property type="entry name" value="Aminoglycoside_PTrfase"/>
</dbReference>
<proteinExistence type="predicted"/>
<dbReference type="Pfam" id="PF01636">
    <property type="entry name" value="APH"/>
    <property type="match status" value="1"/>
</dbReference>
<feature type="region of interest" description="Disordered" evidence="1">
    <location>
        <begin position="421"/>
        <end position="444"/>
    </location>
</feature>
<dbReference type="Gene3D" id="3.90.1200.10">
    <property type="match status" value="1"/>
</dbReference>
<protein>
    <recommendedName>
        <fullName evidence="2">Aminoglycoside phosphotransferase domain-containing protein</fullName>
    </recommendedName>
</protein>
<dbReference type="InterPro" id="IPR011009">
    <property type="entry name" value="Kinase-like_dom_sf"/>
</dbReference>
<evidence type="ECO:0000313" key="4">
    <source>
        <dbReference type="Proteomes" id="UP001172681"/>
    </source>
</evidence>
<dbReference type="SUPFAM" id="SSF56112">
    <property type="entry name" value="Protein kinase-like (PK-like)"/>
    <property type="match status" value="1"/>
</dbReference>
<evidence type="ECO:0000256" key="1">
    <source>
        <dbReference type="SAM" id="MobiDB-lite"/>
    </source>
</evidence>
<dbReference type="InterPro" id="IPR051678">
    <property type="entry name" value="AGP_Transferase"/>
</dbReference>
<dbReference type="AlphaFoldDB" id="A0AA38Y0D0"/>
<accession>A0AA38Y0D0</accession>
<reference evidence="3" key="1">
    <citation type="submission" date="2022-10" db="EMBL/GenBank/DDBJ databases">
        <title>Culturing micro-colonial fungi from biological soil crusts in the Mojave desert and describing Neophaeococcomyces mojavensis, and introducing the new genera and species Taxawa tesnikishii.</title>
        <authorList>
            <person name="Kurbessoian T."/>
            <person name="Stajich J.E."/>
        </authorList>
    </citation>
    <scope>NUCLEOTIDE SEQUENCE</scope>
    <source>
        <strain evidence="3">TK_35</strain>
    </source>
</reference>
<comment type="caution">
    <text evidence="3">The sequence shown here is derived from an EMBL/GenBank/DDBJ whole genome shotgun (WGS) entry which is preliminary data.</text>
</comment>
<feature type="domain" description="Aminoglycoside phosphotransferase" evidence="2">
    <location>
        <begin position="134"/>
        <end position="307"/>
    </location>
</feature>
<dbReference type="Proteomes" id="UP001172681">
    <property type="component" value="Unassembled WGS sequence"/>
</dbReference>
<evidence type="ECO:0000259" key="2">
    <source>
        <dbReference type="Pfam" id="PF01636"/>
    </source>
</evidence>
<organism evidence="3 4">
    <name type="scientific">Knufia peltigerae</name>
    <dbReference type="NCBI Taxonomy" id="1002370"/>
    <lineage>
        <taxon>Eukaryota</taxon>
        <taxon>Fungi</taxon>
        <taxon>Dikarya</taxon>
        <taxon>Ascomycota</taxon>
        <taxon>Pezizomycotina</taxon>
        <taxon>Eurotiomycetes</taxon>
        <taxon>Chaetothyriomycetidae</taxon>
        <taxon>Chaetothyriales</taxon>
        <taxon>Trichomeriaceae</taxon>
        <taxon>Knufia</taxon>
    </lineage>
</organism>
<dbReference type="EMBL" id="JAPDRN010000065">
    <property type="protein sequence ID" value="KAJ9630074.1"/>
    <property type="molecule type" value="Genomic_DNA"/>
</dbReference>
<name>A0AA38Y0D0_9EURO</name>
<evidence type="ECO:0000313" key="3">
    <source>
        <dbReference type="EMBL" id="KAJ9630074.1"/>
    </source>
</evidence>
<sequence length="444" mass="50285">MIDWASGNVPVEHDYTHPERHFEGLVADSRRPDEVRIPLEWIKQGFRSNFDETVLLCWACGWTAEDQAGSYGPRIKMMHSRNNMGIWSIGTKWLILDQPNDPNMGADYMTWKFLKEQPGLTIPLLETMQRLSEPNDPIQFTLVPRAQGSTLHAVWHKLTPEQKDSYKDQMADILKQLRQFTAPYPQRVNGDELPDIVVGVCHGGHGPGCISLGRTREEWLENMADDLRFGIAVKCRTTDPDVIEPKLQELKDSFPAGEPYTLSHMDLNLTNIIVKDDKIEAIIDWEMAGYYPWWAEVYTLLHMRNAEHDFFSGPDGVWSRVHPDLAPLGPAFQAMFDRIGPVAKAFDRASLRAIHDVPADAPQASFHRPVFCKCKPRGGLIQAKDLGAVLKHTAGDWRDALQHDARKLALVDRDLKEAAELKAWREENSSPPSPPRDSKSGNTD</sequence>
<keyword evidence="4" id="KW-1185">Reference proteome</keyword>
<gene>
    <name evidence="3" type="ORF">H2204_008729</name>
</gene>